<dbReference type="Pfam" id="PF02518">
    <property type="entry name" value="HATPase_c"/>
    <property type="match status" value="1"/>
</dbReference>
<evidence type="ECO:0000256" key="1">
    <source>
        <dbReference type="ARBA" id="ARBA00000085"/>
    </source>
</evidence>
<dbReference type="SUPFAM" id="SSF55874">
    <property type="entry name" value="ATPase domain of HSP90 chaperone/DNA topoisomerase II/histidine kinase"/>
    <property type="match status" value="1"/>
</dbReference>
<sequence>MTVKDHGIGINRAVQPHVFDLFAQSARGQARAEGGLVIGLAVAKRMIELHGGTISLHSNGAATGTVVTLRLPILRKTPAHSLAEQVPITSPAPVRLLLVEQSGRTALARPVTGTRRTHCDHCGQWS</sequence>
<dbReference type="InterPro" id="IPR003594">
    <property type="entry name" value="HATPase_dom"/>
</dbReference>
<organism evidence="5 6">
    <name type="scientific">Paraburkholderia translucens</name>
    <dbReference type="NCBI Taxonomy" id="2886945"/>
    <lineage>
        <taxon>Bacteria</taxon>
        <taxon>Pseudomonadati</taxon>
        <taxon>Pseudomonadota</taxon>
        <taxon>Betaproteobacteria</taxon>
        <taxon>Burkholderiales</taxon>
        <taxon>Burkholderiaceae</taxon>
        <taxon>Paraburkholderia</taxon>
    </lineage>
</organism>
<dbReference type="PANTHER" id="PTHR43547">
    <property type="entry name" value="TWO-COMPONENT HISTIDINE KINASE"/>
    <property type="match status" value="1"/>
</dbReference>
<proteinExistence type="predicted"/>
<dbReference type="PROSITE" id="PS50109">
    <property type="entry name" value="HIS_KIN"/>
    <property type="match status" value="1"/>
</dbReference>
<keyword evidence="3" id="KW-0597">Phosphoprotein</keyword>
<dbReference type="EC" id="2.7.13.3" evidence="2"/>
<keyword evidence="5" id="KW-0067">ATP-binding</keyword>
<dbReference type="GO" id="GO:0005524">
    <property type="term" value="F:ATP binding"/>
    <property type="evidence" value="ECO:0007669"/>
    <property type="project" value="UniProtKB-KW"/>
</dbReference>
<keyword evidence="6" id="KW-1185">Reference proteome</keyword>
<dbReference type="PRINTS" id="PR00344">
    <property type="entry name" value="BCTRLSENSOR"/>
</dbReference>
<dbReference type="InterPro" id="IPR004358">
    <property type="entry name" value="Sig_transdc_His_kin-like_C"/>
</dbReference>
<evidence type="ECO:0000313" key="6">
    <source>
        <dbReference type="Proteomes" id="UP001430614"/>
    </source>
</evidence>
<dbReference type="InterPro" id="IPR005467">
    <property type="entry name" value="His_kinase_dom"/>
</dbReference>
<evidence type="ECO:0000256" key="2">
    <source>
        <dbReference type="ARBA" id="ARBA00012438"/>
    </source>
</evidence>
<accession>A0ABS8KM01</accession>
<dbReference type="PANTHER" id="PTHR43547:SF2">
    <property type="entry name" value="HYBRID SIGNAL TRANSDUCTION HISTIDINE KINASE C"/>
    <property type="match status" value="1"/>
</dbReference>
<evidence type="ECO:0000259" key="4">
    <source>
        <dbReference type="PROSITE" id="PS50109"/>
    </source>
</evidence>
<dbReference type="Gene3D" id="3.30.565.10">
    <property type="entry name" value="Histidine kinase-like ATPase, C-terminal domain"/>
    <property type="match status" value="1"/>
</dbReference>
<comment type="catalytic activity">
    <reaction evidence="1">
        <text>ATP + protein L-histidine = ADP + protein N-phospho-L-histidine.</text>
        <dbReference type="EC" id="2.7.13.3"/>
    </reaction>
</comment>
<name>A0ABS8KM01_9BURK</name>
<keyword evidence="5" id="KW-0547">Nucleotide-binding</keyword>
<protein>
    <recommendedName>
        <fullName evidence="2">histidine kinase</fullName>
        <ecNumber evidence="2">2.7.13.3</ecNumber>
    </recommendedName>
</protein>
<comment type="caution">
    <text evidence="5">The sequence shown here is derived from an EMBL/GenBank/DDBJ whole genome shotgun (WGS) entry which is preliminary data.</text>
</comment>
<dbReference type="InterPro" id="IPR036890">
    <property type="entry name" value="HATPase_C_sf"/>
</dbReference>
<evidence type="ECO:0000256" key="3">
    <source>
        <dbReference type="ARBA" id="ARBA00022553"/>
    </source>
</evidence>
<gene>
    <name evidence="5" type="ORF">LJ655_28735</name>
</gene>
<evidence type="ECO:0000313" key="5">
    <source>
        <dbReference type="EMBL" id="MCC8405796.1"/>
    </source>
</evidence>
<dbReference type="EMBL" id="JAJITC010000027">
    <property type="protein sequence ID" value="MCC8405796.1"/>
    <property type="molecule type" value="Genomic_DNA"/>
</dbReference>
<reference evidence="5 6" key="1">
    <citation type="submission" date="2021-11" db="EMBL/GenBank/DDBJ databases">
        <authorList>
            <person name="Oh E.-T."/>
            <person name="Kim S.-B."/>
        </authorList>
    </citation>
    <scope>NUCLEOTIDE SEQUENCE [LARGE SCALE GENOMIC DNA]</scope>
    <source>
        <strain evidence="5 6">MMS20-SJTN17</strain>
    </source>
</reference>
<dbReference type="Proteomes" id="UP001430614">
    <property type="component" value="Unassembled WGS sequence"/>
</dbReference>
<feature type="domain" description="Histidine kinase" evidence="4">
    <location>
        <begin position="1"/>
        <end position="75"/>
    </location>
</feature>